<evidence type="ECO:0000256" key="9">
    <source>
        <dbReference type="ARBA" id="ARBA00023136"/>
    </source>
</evidence>
<evidence type="ECO:0000256" key="2">
    <source>
        <dbReference type="ARBA" id="ARBA00004370"/>
    </source>
</evidence>
<dbReference type="GO" id="GO:0004497">
    <property type="term" value="F:monooxygenase activity"/>
    <property type="evidence" value="ECO:0007669"/>
    <property type="project" value="UniProtKB-KW"/>
</dbReference>
<keyword evidence="7" id="KW-0408">Iron</keyword>
<dbReference type="GO" id="GO:0005506">
    <property type="term" value="F:iron ion binding"/>
    <property type="evidence" value="ECO:0007669"/>
    <property type="project" value="InterPro"/>
</dbReference>
<accession>A0A2N9FTJ1</accession>
<evidence type="ECO:0000256" key="5">
    <source>
        <dbReference type="ARBA" id="ARBA00022723"/>
    </source>
</evidence>
<dbReference type="GO" id="GO:0016020">
    <property type="term" value="C:membrane"/>
    <property type="evidence" value="ECO:0007669"/>
    <property type="project" value="UniProtKB-SubCell"/>
</dbReference>
<evidence type="ECO:0000256" key="1">
    <source>
        <dbReference type="ARBA" id="ARBA00001971"/>
    </source>
</evidence>
<evidence type="ECO:0000256" key="4">
    <source>
        <dbReference type="ARBA" id="ARBA00022617"/>
    </source>
</evidence>
<keyword evidence="10" id="KW-1133">Transmembrane helix</keyword>
<sequence>MATMIDTQYYFLGFLCFLSLPFLIISFFNKTSKPTNSLCLPPSPPGLPIIGHLHHLLGASLCKSLQNLSTQYGPLLYLRLAAARCLVVSSASMATEIFKTHDFAFASRPSFAFADELPLGNLGLFTSPYGDYWKFMKKLCMTELLSTKQLERSHGIRHEEMVQFLHVVLEKANKKEMVDVGNELMKLTNNIVCRMLMSTRCSEKGDEADRITELVKESFAVCSKMCFGDALGPLKRLAFWLYGRQAMDLTMRYDEIL</sequence>
<dbReference type="PANTHER" id="PTHR47943:SF8">
    <property type="entry name" value="CYTOCHROME P450"/>
    <property type="match status" value="1"/>
</dbReference>
<dbReference type="GO" id="GO:0020037">
    <property type="term" value="F:heme binding"/>
    <property type="evidence" value="ECO:0007669"/>
    <property type="project" value="InterPro"/>
</dbReference>
<organism evidence="11">
    <name type="scientific">Fagus sylvatica</name>
    <name type="common">Beechnut</name>
    <dbReference type="NCBI Taxonomy" id="28930"/>
    <lineage>
        <taxon>Eukaryota</taxon>
        <taxon>Viridiplantae</taxon>
        <taxon>Streptophyta</taxon>
        <taxon>Embryophyta</taxon>
        <taxon>Tracheophyta</taxon>
        <taxon>Spermatophyta</taxon>
        <taxon>Magnoliopsida</taxon>
        <taxon>eudicotyledons</taxon>
        <taxon>Gunneridae</taxon>
        <taxon>Pentapetalae</taxon>
        <taxon>rosids</taxon>
        <taxon>fabids</taxon>
        <taxon>Fagales</taxon>
        <taxon>Fagaceae</taxon>
        <taxon>Fagus</taxon>
    </lineage>
</organism>
<dbReference type="GO" id="GO:0016705">
    <property type="term" value="F:oxidoreductase activity, acting on paired donors, with incorporation or reduction of molecular oxygen"/>
    <property type="evidence" value="ECO:0007669"/>
    <property type="project" value="InterPro"/>
</dbReference>
<evidence type="ECO:0000256" key="7">
    <source>
        <dbReference type="ARBA" id="ARBA00023004"/>
    </source>
</evidence>
<keyword evidence="8" id="KW-0503">Monooxygenase</keyword>
<keyword evidence="4" id="KW-0349">Heme</keyword>
<dbReference type="EMBL" id="OIVN01001148">
    <property type="protein sequence ID" value="SPC90475.1"/>
    <property type="molecule type" value="Genomic_DNA"/>
</dbReference>
<comment type="subcellular location">
    <subcellularLocation>
        <location evidence="2">Membrane</location>
    </subcellularLocation>
</comment>
<dbReference type="SUPFAM" id="SSF48264">
    <property type="entry name" value="Cytochrome P450"/>
    <property type="match status" value="1"/>
</dbReference>
<proteinExistence type="inferred from homology"/>
<name>A0A2N9FTJ1_FAGSY</name>
<dbReference type="InterPro" id="IPR001128">
    <property type="entry name" value="Cyt_P450"/>
</dbReference>
<dbReference type="PANTHER" id="PTHR47943">
    <property type="entry name" value="CYTOCHROME P450 93A3-LIKE"/>
    <property type="match status" value="1"/>
</dbReference>
<keyword evidence="9 10" id="KW-0472">Membrane</keyword>
<evidence type="ECO:0000256" key="6">
    <source>
        <dbReference type="ARBA" id="ARBA00023002"/>
    </source>
</evidence>
<evidence type="ECO:0000256" key="3">
    <source>
        <dbReference type="ARBA" id="ARBA00010617"/>
    </source>
</evidence>
<dbReference type="Pfam" id="PF00067">
    <property type="entry name" value="p450"/>
    <property type="match status" value="1"/>
</dbReference>
<keyword evidence="10" id="KW-0812">Transmembrane</keyword>
<reference evidence="11" key="1">
    <citation type="submission" date="2018-02" db="EMBL/GenBank/DDBJ databases">
        <authorList>
            <person name="Cohen D.B."/>
            <person name="Kent A.D."/>
        </authorList>
    </citation>
    <scope>NUCLEOTIDE SEQUENCE</scope>
</reference>
<comment type="cofactor">
    <cofactor evidence="1">
        <name>heme</name>
        <dbReference type="ChEBI" id="CHEBI:30413"/>
    </cofactor>
</comment>
<gene>
    <name evidence="11" type="ORF">FSB_LOCUS18357</name>
</gene>
<dbReference type="Gene3D" id="1.10.630.10">
    <property type="entry name" value="Cytochrome P450"/>
    <property type="match status" value="1"/>
</dbReference>
<protein>
    <recommendedName>
        <fullName evidence="12">Cytochrome P450</fullName>
    </recommendedName>
</protein>
<comment type="similarity">
    <text evidence="3">Belongs to the cytochrome P450 family.</text>
</comment>
<evidence type="ECO:0008006" key="12">
    <source>
        <dbReference type="Google" id="ProtNLM"/>
    </source>
</evidence>
<evidence type="ECO:0000313" key="11">
    <source>
        <dbReference type="EMBL" id="SPC90475.1"/>
    </source>
</evidence>
<evidence type="ECO:0000256" key="10">
    <source>
        <dbReference type="SAM" id="Phobius"/>
    </source>
</evidence>
<dbReference type="AlphaFoldDB" id="A0A2N9FTJ1"/>
<evidence type="ECO:0000256" key="8">
    <source>
        <dbReference type="ARBA" id="ARBA00023033"/>
    </source>
</evidence>
<keyword evidence="6" id="KW-0560">Oxidoreductase</keyword>
<dbReference type="InterPro" id="IPR036396">
    <property type="entry name" value="Cyt_P450_sf"/>
</dbReference>
<feature type="transmembrane region" description="Helical" evidence="10">
    <location>
        <begin position="9"/>
        <end position="28"/>
    </location>
</feature>
<keyword evidence="5" id="KW-0479">Metal-binding</keyword>